<dbReference type="AlphaFoldDB" id="A0AAW2VKV3"/>
<gene>
    <name evidence="9" type="ORF">Sradi_0644900</name>
</gene>
<sequence length="357" mass="39793">MQREISISGHEKPTVSAMSPSFTGGYDFAASLYPSIFPPMRSPLLDYLNDGSSVPPSRESDDVSTSCLPQIQQQHLHQDLMDRHQRVLSHLRDVANQAQALRQENVNLKMANLDLNNRLNMLLNAAPCHGVDLVPGLNSVVDGLRNMGFGTEEEGTSENEAVVKSPTSVMDPGRGDRMELDRVRLPKSISVRSSGYLKAVRTGGSSRKGGDCGKASNQTRIDNGTVNYVSYDLVFSLFLILLSAILALQRVYVKGGKKEQPLELEVYNQGMFKTELCNKWQQTGTCPYGDNCQFAHGIEELRPVLRHPRYKTEICRMVLNGVPCPYGHRCHFRHTLTGQEQLTRAMNSNALQPLDYR</sequence>
<evidence type="ECO:0000256" key="4">
    <source>
        <dbReference type="ARBA" id="ARBA00022833"/>
    </source>
</evidence>
<proteinExistence type="predicted"/>
<accession>A0AAW2VKV3</accession>
<feature type="domain" description="C3H1-type" evidence="8">
    <location>
        <begin position="309"/>
        <end position="337"/>
    </location>
</feature>
<dbReference type="FunFam" id="4.10.1000.10:FF:000001">
    <property type="entry name" value="zinc finger CCCH domain-containing protein 15-like"/>
    <property type="match status" value="1"/>
</dbReference>
<keyword evidence="3 5" id="KW-0863">Zinc-finger</keyword>
<reference evidence="9" key="2">
    <citation type="journal article" date="2024" name="Plant">
        <title>Genomic evolution and insights into agronomic trait innovations of Sesamum species.</title>
        <authorList>
            <person name="Miao H."/>
            <person name="Wang L."/>
            <person name="Qu L."/>
            <person name="Liu H."/>
            <person name="Sun Y."/>
            <person name="Le M."/>
            <person name="Wang Q."/>
            <person name="Wei S."/>
            <person name="Zheng Y."/>
            <person name="Lin W."/>
            <person name="Duan Y."/>
            <person name="Cao H."/>
            <person name="Xiong S."/>
            <person name="Wang X."/>
            <person name="Wei L."/>
            <person name="Li C."/>
            <person name="Ma Q."/>
            <person name="Ju M."/>
            <person name="Zhao R."/>
            <person name="Li G."/>
            <person name="Mu C."/>
            <person name="Tian Q."/>
            <person name="Mei H."/>
            <person name="Zhang T."/>
            <person name="Gao T."/>
            <person name="Zhang H."/>
        </authorList>
    </citation>
    <scope>NUCLEOTIDE SEQUENCE</scope>
    <source>
        <strain evidence="9">G02</strain>
    </source>
</reference>
<comment type="caution">
    <text evidence="9">The sequence shown here is derived from an EMBL/GenBank/DDBJ whole genome shotgun (WGS) entry which is preliminary data.</text>
</comment>
<feature type="transmembrane region" description="Helical" evidence="7">
    <location>
        <begin position="228"/>
        <end position="248"/>
    </location>
</feature>
<feature type="domain" description="C3H1-type" evidence="8">
    <location>
        <begin position="271"/>
        <end position="299"/>
    </location>
</feature>
<evidence type="ECO:0000313" key="9">
    <source>
        <dbReference type="EMBL" id="KAL0430189.1"/>
    </source>
</evidence>
<protein>
    <submittedName>
        <fullName evidence="9">Zinc finger CCCH domain-containing protein 15</fullName>
    </submittedName>
</protein>
<dbReference type="Gene3D" id="4.10.1000.10">
    <property type="entry name" value="Zinc finger, CCCH-type"/>
    <property type="match status" value="2"/>
</dbReference>
<keyword evidence="1 5" id="KW-0479">Metal-binding</keyword>
<dbReference type="PANTHER" id="PTHR12547:SF175">
    <property type="entry name" value="ZINC FINGER CCCH DOMAIN-CONTAINING PROTEIN 15-LIKE"/>
    <property type="match status" value="1"/>
</dbReference>
<evidence type="ECO:0000256" key="1">
    <source>
        <dbReference type="ARBA" id="ARBA00022723"/>
    </source>
</evidence>
<keyword evidence="7" id="KW-0812">Transmembrane</keyword>
<dbReference type="InterPro" id="IPR000571">
    <property type="entry name" value="Znf_CCCH"/>
</dbReference>
<dbReference type="InterPro" id="IPR045877">
    <property type="entry name" value="ZFP36-like"/>
</dbReference>
<evidence type="ECO:0000256" key="3">
    <source>
        <dbReference type="ARBA" id="ARBA00022771"/>
    </source>
</evidence>
<dbReference type="PANTHER" id="PTHR12547">
    <property type="entry name" value="CCCH ZINC FINGER/TIS11-RELATED"/>
    <property type="match status" value="1"/>
</dbReference>
<dbReference type="Pfam" id="PF00642">
    <property type="entry name" value="zf-CCCH"/>
    <property type="match status" value="1"/>
</dbReference>
<dbReference type="GO" id="GO:0008270">
    <property type="term" value="F:zinc ion binding"/>
    <property type="evidence" value="ECO:0007669"/>
    <property type="project" value="UniProtKB-KW"/>
</dbReference>
<name>A0AAW2VKV3_SESRA</name>
<dbReference type="GO" id="GO:0003729">
    <property type="term" value="F:mRNA binding"/>
    <property type="evidence" value="ECO:0007669"/>
    <property type="project" value="InterPro"/>
</dbReference>
<evidence type="ECO:0000256" key="7">
    <source>
        <dbReference type="SAM" id="Phobius"/>
    </source>
</evidence>
<evidence type="ECO:0000256" key="6">
    <source>
        <dbReference type="SAM" id="Coils"/>
    </source>
</evidence>
<dbReference type="SUPFAM" id="SSF90229">
    <property type="entry name" value="CCCH zinc finger"/>
    <property type="match status" value="2"/>
</dbReference>
<dbReference type="EMBL" id="JACGWJ010000003">
    <property type="protein sequence ID" value="KAL0430189.1"/>
    <property type="molecule type" value="Genomic_DNA"/>
</dbReference>
<feature type="zinc finger region" description="C3H1-type" evidence="5">
    <location>
        <begin position="309"/>
        <end position="337"/>
    </location>
</feature>
<keyword evidence="7" id="KW-0472">Membrane</keyword>
<dbReference type="PROSITE" id="PS50103">
    <property type="entry name" value="ZF_C3H1"/>
    <property type="match status" value="2"/>
</dbReference>
<organism evidence="9">
    <name type="scientific">Sesamum radiatum</name>
    <name type="common">Black benniseed</name>
    <dbReference type="NCBI Taxonomy" id="300843"/>
    <lineage>
        <taxon>Eukaryota</taxon>
        <taxon>Viridiplantae</taxon>
        <taxon>Streptophyta</taxon>
        <taxon>Embryophyta</taxon>
        <taxon>Tracheophyta</taxon>
        <taxon>Spermatophyta</taxon>
        <taxon>Magnoliopsida</taxon>
        <taxon>eudicotyledons</taxon>
        <taxon>Gunneridae</taxon>
        <taxon>Pentapetalae</taxon>
        <taxon>asterids</taxon>
        <taxon>lamiids</taxon>
        <taxon>Lamiales</taxon>
        <taxon>Pedaliaceae</taxon>
        <taxon>Sesamum</taxon>
    </lineage>
</organism>
<keyword evidence="6" id="KW-0175">Coiled coil</keyword>
<keyword evidence="4 5" id="KW-0862">Zinc</keyword>
<evidence type="ECO:0000259" key="8">
    <source>
        <dbReference type="PROSITE" id="PS50103"/>
    </source>
</evidence>
<dbReference type="InterPro" id="IPR036855">
    <property type="entry name" value="Znf_CCCH_sf"/>
</dbReference>
<evidence type="ECO:0000256" key="2">
    <source>
        <dbReference type="ARBA" id="ARBA00022737"/>
    </source>
</evidence>
<feature type="coiled-coil region" evidence="6">
    <location>
        <begin position="91"/>
        <end position="118"/>
    </location>
</feature>
<dbReference type="SMART" id="SM00356">
    <property type="entry name" value="ZnF_C3H1"/>
    <property type="match status" value="2"/>
</dbReference>
<feature type="zinc finger region" description="C3H1-type" evidence="5">
    <location>
        <begin position="271"/>
        <end position="299"/>
    </location>
</feature>
<reference evidence="9" key="1">
    <citation type="submission" date="2020-06" db="EMBL/GenBank/DDBJ databases">
        <authorList>
            <person name="Li T."/>
            <person name="Hu X."/>
            <person name="Zhang T."/>
            <person name="Song X."/>
            <person name="Zhang H."/>
            <person name="Dai N."/>
            <person name="Sheng W."/>
            <person name="Hou X."/>
            <person name="Wei L."/>
        </authorList>
    </citation>
    <scope>NUCLEOTIDE SEQUENCE</scope>
    <source>
        <strain evidence="9">G02</strain>
        <tissue evidence="9">Leaf</tissue>
    </source>
</reference>
<dbReference type="FunFam" id="4.10.1000.10:FF:000002">
    <property type="entry name" value="Zinc finger protein 36, C3H1 type-like 1"/>
    <property type="match status" value="1"/>
</dbReference>
<keyword evidence="2" id="KW-0677">Repeat</keyword>
<evidence type="ECO:0000256" key="5">
    <source>
        <dbReference type="PROSITE-ProRule" id="PRU00723"/>
    </source>
</evidence>
<keyword evidence="7" id="KW-1133">Transmembrane helix</keyword>